<dbReference type="PRINTS" id="PR00039">
    <property type="entry name" value="HTHLYSR"/>
</dbReference>
<evidence type="ECO:0000313" key="6">
    <source>
        <dbReference type="EMBL" id="KDC52548.1"/>
    </source>
</evidence>
<dbReference type="CDD" id="cd08475">
    <property type="entry name" value="PBP2_CrgA_like_6"/>
    <property type="match status" value="1"/>
</dbReference>
<dbReference type="InterPro" id="IPR058163">
    <property type="entry name" value="LysR-type_TF_proteobact-type"/>
</dbReference>
<dbReference type="PANTHER" id="PTHR30537:SF5">
    <property type="entry name" value="HTH-TYPE TRANSCRIPTIONAL ACTIVATOR TTDR-RELATED"/>
    <property type="match status" value="1"/>
</dbReference>
<dbReference type="GO" id="GO:0003677">
    <property type="term" value="F:DNA binding"/>
    <property type="evidence" value="ECO:0007669"/>
    <property type="project" value="UniProtKB-KW"/>
</dbReference>
<dbReference type="PROSITE" id="PS50931">
    <property type="entry name" value="HTH_LYSR"/>
    <property type="match status" value="1"/>
</dbReference>
<sequence length="306" mass="33465">MSSTVLSDSFRGIVYFTAAAKNESFTAAAEELGISKSALGKSIAKLENHLNTKLFHRTTRKLSLTTEGEAYLASCQLALDTLQSAELALQSKLSQPSGRVRIDVPAAFGRSFVLPVLLKLAEQHAQLKLTVTFNDKIIDPLDAGFDLAIRFGAIKDSGDLVARKLTSQHLILTASPAYLARLGTPTSLAELTSHQCIVAWRGGSSLHWLIKNTDGDDMRFHPKPFHQISDGDAMVDACIAGAGIIQFPKSLLQPWLDEGKLVPILPELNPASTELHIIWPKTKHLLPSVRFIIDEFIRLSDEGNFN</sequence>
<protein>
    <submittedName>
        <fullName evidence="6">LysR family transcriptional regulator</fullName>
    </submittedName>
</protein>
<organism evidence="6 7">
    <name type="scientific">Pseudoalteromonas fuliginea</name>
    <dbReference type="NCBI Taxonomy" id="1872678"/>
    <lineage>
        <taxon>Bacteria</taxon>
        <taxon>Pseudomonadati</taxon>
        <taxon>Pseudomonadota</taxon>
        <taxon>Gammaproteobacteria</taxon>
        <taxon>Alteromonadales</taxon>
        <taxon>Pseudoalteromonadaceae</taxon>
        <taxon>Pseudoalteromonas</taxon>
    </lineage>
</organism>
<feature type="domain" description="HTH lysR-type" evidence="5">
    <location>
        <begin position="8"/>
        <end position="65"/>
    </location>
</feature>
<reference evidence="6 7" key="1">
    <citation type="submission" date="2014-04" db="EMBL/GenBank/DDBJ databases">
        <title>Pseudoalteromonas galatheae sp. nov., isolated from a deep-sea polychaete near Canal Concepcion, Chile.</title>
        <authorList>
            <person name="Machado H.R."/>
            <person name="Gram L."/>
            <person name="Vynne N.G."/>
        </authorList>
    </citation>
    <scope>NUCLEOTIDE SEQUENCE [LARGE SCALE GENOMIC DNA]</scope>
    <source>
        <strain evidence="6 7">KMM216</strain>
    </source>
</reference>
<dbReference type="Gene3D" id="1.10.10.10">
    <property type="entry name" value="Winged helix-like DNA-binding domain superfamily/Winged helix DNA-binding domain"/>
    <property type="match status" value="1"/>
</dbReference>
<accession>A0ABD3YD08</accession>
<dbReference type="SUPFAM" id="SSF53850">
    <property type="entry name" value="Periplasmic binding protein-like II"/>
    <property type="match status" value="1"/>
</dbReference>
<dbReference type="InterPro" id="IPR036388">
    <property type="entry name" value="WH-like_DNA-bd_sf"/>
</dbReference>
<name>A0ABD3YD08_9GAMM</name>
<evidence type="ECO:0000256" key="4">
    <source>
        <dbReference type="ARBA" id="ARBA00023163"/>
    </source>
</evidence>
<evidence type="ECO:0000313" key="7">
    <source>
        <dbReference type="Proteomes" id="UP000027154"/>
    </source>
</evidence>
<dbReference type="PANTHER" id="PTHR30537">
    <property type="entry name" value="HTH-TYPE TRANSCRIPTIONAL REGULATOR"/>
    <property type="match status" value="1"/>
</dbReference>
<keyword evidence="3" id="KW-0238">DNA-binding</keyword>
<proteinExistence type="inferred from homology"/>
<dbReference type="FunFam" id="1.10.10.10:FF:000001">
    <property type="entry name" value="LysR family transcriptional regulator"/>
    <property type="match status" value="1"/>
</dbReference>
<evidence type="ECO:0000259" key="5">
    <source>
        <dbReference type="PROSITE" id="PS50931"/>
    </source>
</evidence>
<evidence type="ECO:0000256" key="1">
    <source>
        <dbReference type="ARBA" id="ARBA00009437"/>
    </source>
</evidence>
<dbReference type="EMBL" id="JJNZ01000011">
    <property type="protein sequence ID" value="KDC52548.1"/>
    <property type="molecule type" value="Genomic_DNA"/>
</dbReference>
<dbReference type="InterPro" id="IPR036390">
    <property type="entry name" value="WH_DNA-bd_sf"/>
</dbReference>
<dbReference type="InterPro" id="IPR000847">
    <property type="entry name" value="LysR_HTH_N"/>
</dbReference>
<dbReference type="InterPro" id="IPR005119">
    <property type="entry name" value="LysR_subst-bd"/>
</dbReference>
<comment type="similarity">
    <text evidence="1">Belongs to the LysR transcriptional regulatory family.</text>
</comment>
<gene>
    <name evidence="6" type="ORF">DC53_04245</name>
</gene>
<evidence type="ECO:0000256" key="2">
    <source>
        <dbReference type="ARBA" id="ARBA00023015"/>
    </source>
</evidence>
<evidence type="ECO:0000256" key="3">
    <source>
        <dbReference type="ARBA" id="ARBA00023125"/>
    </source>
</evidence>
<dbReference type="Pfam" id="PF03466">
    <property type="entry name" value="LysR_substrate"/>
    <property type="match status" value="1"/>
</dbReference>
<dbReference type="RefSeq" id="WP_007377421.1">
    <property type="nucleotide sequence ID" value="NZ_JBBMQV010000034.1"/>
</dbReference>
<keyword evidence="2" id="KW-0805">Transcription regulation</keyword>
<comment type="caution">
    <text evidence="6">The sequence shown here is derived from an EMBL/GenBank/DDBJ whole genome shotgun (WGS) entry which is preliminary data.</text>
</comment>
<dbReference type="AlphaFoldDB" id="A0ABD3YD08"/>
<dbReference type="SUPFAM" id="SSF46785">
    <property type="entry name" value="Winged helix' DNA-binding domain"/>
    <property type="match status" value="1"/>
</dbReference>
<dbReference type="Proteomes" id="UP000027154">
    <property type="component" value="Unassembled WGS sequence"/>
</dbReference>
<dbReference type="Gene3D" id="3.40.190.290">
    <property type="match status" value="1"/>
</dbReference>
<keyword evidence="4" id="KW-0804">Transcription</keyword>
<dbReference type="Pfam" id="PF00126">
    <property type="entry name" value="HTH_1"/>
    <property type="match status" value="1"/>
</dbReference>